<proteinExistence type="predicted"/>
<evidence type="ECO:0000256" key="1">
    <source>
        <dbReference type="SAM" id="MobiDB-lite"/>
    </source>
</evidence>
<dbReference type="AlphaFoldDB" id="A0A137P4C9"/>
<feature type="region of interest" description="Disordered" evidence="1">
    <location>
        <begin position="230"/>
        <end position="258"/>
    </location>
</feature>
<feature type="region of interest" description="Disordered" evidence="1">
    <location>
        <begin position="407"/>
        <end position="434"/>
    </location>
</feature>
<reference evidence="2 3" key="1">
    <citation type="journal article" date="2015" name="Genome Biol. Evol.">
        <title>Phylogenomic analyses indicate that early fungi evolved digesting cell walls of algal ancestors of land plants.</title>
        <authorList>
            <person name="Chang Y."/>
            <person name="Wang S."/>
            <person name="Sekimoto S."/>
            <person name="Aerts A.L."/>
            <person name="Choi C."/>
            <person name="Clum A."/>
            <person name="LaButti K.M."/>
            <person name="Lindquist E.A."/>
            <person name="Yee Ngan C."/>
            <person name="Ohm R.A."/>
            <person name="Salamov A.A."/>
            <person name="Grigoriev I.V."/>
            <person name="Spatafora J.W."/>
            <person name="Berbee M.L."/>
        </authorList>
    </citation>
    <scope>NUCLEOTIDE SEQUENCE [LARGE SCALE GENOMIC DNA]</scope>
    <source>
        <strain evidence="2 3">NRRL 28638</strain>
    </source>
</reference>
<sequence>MDSLQNLDSLLFALKDVIERLYKEISKILDDQNSISEILFEDNSGYAIIDPNRSAINSQPKAQLSEVEAPVLSSQPKESVNNNNLNDSLNDITLMDGATGNTSDFSNPLFFSASEENINLKSSLHPAEFKVPNSSNFFRERADIDGGSVCFEGIDMSMGNLSPNKLQAEIKPAATNITTSTTATKPNNKEVREKNFENLSFNDSFLSIFSSQESIPLNNSASINNAEVPKDSNAQISKKSPPIIIPQKRTNNPAPTTTTAPIQAFQRTEPWRQVQTKETLERLKKSKFTLASGFRNLDRKVQLYFKNEEISTSKTEDFLQKFNALKLESNLFESNLKNLEIGLNQAQLQGTGYNPSYKTQLNELQSAFNNWGKFVTSLENLLIRGGGVNEGLGDGDSGKEVVVEEDVDNPATKSCISNSNDEENRSPTKRLKII</sequence>
<protein>
    <submittedName>
        <fullName evidence="2">Uncharacterized protein</fullName>
    </submittedName>
</protein>
<evidence type="ECO:0000313" key="3">
    <source>
        <dbReference type="Proteomes" id="UP000070444"/>
    </source>
</evidence>
<gene>
    <name evidence="2" type="ORF">CONCODRAFT_91873</name>
</gene>
<keyword evidence="3" id="KW-1185">Reference proteome</keyword>
<evidence type="ECO:0000313" key="2">
    <source>
        <dbReference type="EMBL" id="KXN69781.1"/>
    </source>
</evidence>
<accession>A0A137P4C9</accession>
<feature type="compositionally biased region" description="Low complexity" evidence="1">
    <location>
        <begin position="235"/>
        <end position="258"/>
    </location>
</feature>
<dbReference type="EMBL" id="KQ964523">
    <property type="protein sequence ID" value="KXN69781.1"/>
    <property type="molecule type" value="Genomic_DNA"/>
</dbReference>
<dbReference type="Proteomes" id="UP000070444">
    <property type="component" value="Unassembled WGS sequence"/>
</dbReference>
<organism evidence="2 3">
    <name type="scientific">Conidiobolus coronatus (strain ATCC 28846 / CBS 209.66 / NRRL 28638)</name>
    <name type="common">Delacroixia coronata</name>
    <dbReference type="NCBI Taxonomy" id="796925"/>
    <lineage>
        <taxon>Eukaryota</taxon>
        <taxon>Fungi</taxon>
        <taxon>Fungi incertae sedis</taxon>
        <taxon>Zoopagomycota</taxon>
        <taxon>Entomophthoromycotina</taxon>
        <taxon>Entomophthoromycetes</taxon>
        <taxon>Entomophthorales</taxon>
        <taxon>Ancylistaceae</taxon>
        <taxon>Conidiobolus</taxon>
    </lineage>
</organism>
<name>A0A137P4C9_CONC2</name>